<proteinExistence type="predicted"/>
<dbReference type="Pfam" id="PF00293">
    <property type="entry name" value="NUDIX"/>
    <property type="match status" value="1"/>
</dbReference>
<accession>A0A1F5BUX4</accession>
<comment type="cofactor">
    <cofactor evidence="1">
        <name>Mg(2+)</name>
        <dbReference type="ChEBI" id="CHEBI:18420"/>
    </cofactor>
</comment>
<comment type="caution">
    <text evidence="4">The sequence shown here is derived from an EMBL/GenBank/DDBJ whole genome shotgun (WGS) entry which is preliminary data.</text>
</comment>
<evidence type="ECO:0000313" key="5">
    <source>
        <dbReference type="Proteomes" id="UP000176650"/>
    </source>
</evidence>
<dbReference type="STRING" id="1797298.A2988_02720"/>
<dbReference type="InterPro" id="IPR020084">
    <property type="entry name" value="NUDIX_hydrolase_CS"/>
</dbReference>
<dbReference type="EMBL" id="MEYS01000001">
    <property type="protein sequence ID" value="OGD34417.1"/>
    <property type="molecule type" value="Genomic_DNA"/>
</dbReference>
<dbReference type="PANTHER" id="PTHR43046">
    <property type="entry name" value="GDP-MANNOSE MANNOSYL HYDROLASE"/>
    <property type="match status" value="1"/>
</dbReference>
<name>A0A1F5BUX4_9BACT</name>
<dbReference type="AlphaFoldDB" id="A0A1F5BUX4"/>
<gene>
    <name evidence="4" type="ORF">A2988_02720</name>
</gene>
<evidence type="ECO:0000256" key="2">
    <source>
        <dbReference type="ARBA" id="ARBA00022801"/>
    </source>
</evidence>
<dbReference type="PROSITE" id="PS00893">
    <property type="entry name" value="NUDIX_BOX"/>
    <property type="match status" value="1"/>
</dbReference>
<dbReference type="Proteomes" id="UP000176650">
    <property type="component" value="Unassembled WGS sequence"/>
</dbReference>
<dbReference type="InterPro" id="IPR015797">
    <property type="entry name" value="NUDIX_hydrolase-like_dom_sf"/>
</dbReference>
<dbReference type="GO" id="GO:0016787">
    <property type="term" value="F:hydrolase activity"/>
    <property type="evidence" value="ECO:0007669"/>
    <property type="project" value="UniProtKB-KW"/>
</dbReference>
<evidence type="ECO:0000259" key="3">
    <source>
        <dbReference type="PROSITE" id="PS51462"/>
    </source>
</evidence>
<evidence type="ECO:0000313" key="4">
    <source>
        <dbReference type="EMBL" id="OGD34417.1"/>
    </source>
</evidence>
<dbReference type="PANTHER" id="PTHR43046:SF14">
    <property type="entry name" value="MUTT_NUDIX FAMILY PROTEIN"/>
    <property type="match status" value="1"/>
</dbReference>
<dbReference type="SUPFAM" id="SSF55811">
    <property type="entry name" value="Nudix"/>
    <property type="match status" value="1"/>
</dbReference>
<protein>
    <recommendedName>
        <fullName evidence="3">Nudix hydrolase domain-containing protein</fullName>
    </recommendedName>
</protein>
<dbReference type="PROSITE" id="PS51462">
    <property type="entry name" value="NUDIX"/>
    <property type="match status" value="1"/>
</dbReference>
<evidence type="ECO:0000256" key="1">
    <source>
        <dbReference type="ARBA" id="ARBA00001946"/>
    </source>
</evidence>
<organism evidence="4 5">
    <name type="scientific">Candidatus Azambacteria bacterium RIFCSPLOWO2_01_FULL_46_25</name>
    <dbReference type="NCBI Taxonomy" id="1797298"/>
    <lineage>
        <taxon>Bacteria</taxon>
        <taxon>Candidatus Azamiibacteriota</taxon>
    </lineage>
</organism>
<reference evidence="4 5" key="1">
    <citation type="journal article" date="2016" name="Nat. Commun.">
        <title>Thousands of microbial genomes shed light on interconnected biogeochemical processes in an aquifer system.</title>
        <authorList>
            <person name="Anantharaman K."/>
            <person name="Brown C.T."/>
            <person name="Hug L.A."/>
            <person name="Sharon I."/>
            <person name="Castelle C.J."/>
            <person name="Probst A.J."/>
            <person name="Thomas B.C."/>
            <person name="Singh A."/>
            <person name="Wilkins M.J."/>
            <person name="Karaoz U."/>
            <person name="Brodie E.L."/>
            <person name="Williams K.H."/>
            <person name="Hubbard S.S."/>
            <person name="Banfield J.F."/>
        </authorList>
    </citation>
    <scope>NUCLEOTIDE SEQUENCE [LARGE SCALE GENOMIC DNA]</scope>
</reference>
<keyword evidence="2" id="KW-0378">Hydrolase</keyword>
<sequence length="144" mass="16733">MTQDKKIVIRSRAIILHDGRLLVVKHQFTEGYTALPGGHLEWGEDVKECLRREMVEELGVEPEIGRLFYISMFIKEGKQSIEFFFEVTNGDKFKDCKLVDASHGHELDEIYWVSQSDKINILPQRLEGDFRSGKMVSDEVRFIN</sequence>
<feature type="domain" description="Nudix hydrolase" evidence="3">
    <location>
        <begin position="1"/>
        <end position="136"/>
    </location>
</feature>
<dbReference type="InterPro" id="IPR000086">
    <property type="entry name" value="NUDIX_hydrolase_dom"/>
</dbReference>
<dbReference type="Gene3D" id="3.90.79.10">
    <property type="entry name" value="Nucleoside Triphosphate Pyrophosphohydrolase"/>
    <property type="match status" value="1"/>
</dbReference>